<evidence type="ECO:0000256" key="1">
    <source>
        <dbReference type="ARBA" id="ARBA00004141"/>
    </source>
</evidence>
<sequence length="295" mass="31474">MSNAPEATANETAVTSTRTAASGRTTFDFPLPTQPWPESSPRALLVHSLVQCKRLLIRWSRDPSTMIQALLYPALTLVMFRVVIGNTVTAATGQPAIYGQVPMIILVGAMFGSIVSAIGLRVERKTGLLSRFWTLPIHRAAGLVGRMMAEAVRVFATSVVILAVGFALGFRMTQGVLPSILLLVIPIIFGMGFAMMVTALATVSGDAPLVEMVSIACTLLMFFNSGFVPVMAYPTWLQPVVAAQPMSVAVDAMRGLAVGGPVLEPVLQTLAWSFGLIAVFLYPAVRGYRYAAANG</sequence>
<dbReference type="GO" id="GO:0043190">
    <property type="term" value="C:ATP-binding cassette (ABC) transporter complex"/>
    <property type="evidence" value="ECO:0007669"/>
    <property type="project" value="InterPro"/>
</dbReference>
<evidence type="ECO:0000313" key="10">
    <source>
        <dbReference type="Proteomes" id="UP000283479"/>
    </source>
</evidence>
<protein>
    <recommendedName>
        <fullName evidence="6">Transport permease protein</fullName>
    </recommendedName>
</protein>
<feature type="transmembrane region" description="Helical" evidence="6">
    <location>
        <begin position="213"/>
        <end position="236"/>
    </location>
</feature>
<dbReference type="InterPro" id="IPR052902">
    <property type="entry name" value="ABC-2_transporter"/>
</dbReference>
<dbReference type="PANTHER" id="PTHR43027">
    <property type="entry name" value="DOXORUBICIN RESISTANCE ABC TRANSPORTER PERMEASE PROTEIN DRRC-RELATED"/>
    <property type="match status" value="1"/>
</dbReference>
<dbReference type="InterPro" id="IPR013525">
    <property type="entry name" value="ABC2_TM"/>
</dbReference>
<dbReference type="PIRSF" id="PIRSF006648">
    <property type="entry name" value="DrrB"/>
    <property type="match status" value="1"/>
</dbReference>
<keyword evidence="5" id="KW-0046">Antibiotic resistance</keyword>
<dbReference type="Proteomes" id="UP000283479">
    <property type="component" value="Unassembled WGS sequence"/>
</dbReference>
<dbReference type="GO" id="GO:0140359">
    <property type="term" value="F:ABC-type transporter activity"/>
    <property type="evidence" value="ECO:0007669"/>
    <property type="project" value="InterPro"/>
</dbReference>
<dbReference type="PANTHER" id="PTHR43027:SF1">
    <property type="entry name" value="DOXORUBICIN RESISTANCE ABC TRANSPORTER PERMEASE PROTEIN DRRC-RELATED"/>
    <property type="match status" value="1"/>
</dbReference>
<keyword evidence="2 6" id="KW-0812">Transmembrane</keyword>
<dbReference type="InterPro" id="IPR047817">
    <property type="entry name" value="ABC2_TM_bact-type"/>
</dbReference>
<accession>A0A3S3AI02</accession>
<feature type="domain" description="ABC transmembrane type-2" evidence="8">
    <location>
        <begin position="64"/>
        <end position="291"/>
    </location>
</feature>
<gene>
    <name evidence="9" type="ORF">EGT50_00010</name>
</gene>
<comment type="subcellular location">
    <subcellularLocation>
        <location evidence="6">Cell membrane</location>
        <topology evidence="6">Multi-pass membrane protein</topology>
    </subcellularLocation>
    <subcellularLocation>
        <location evidence="1">Membrane</location>
        <topology evidence="1">Multi-pass membrane protein</topology>
    </subcellularLocation>
</comment>
<evidence type="ECO:0000313" key="9">
    <source>
        <dbReference type="EMBL" id="RVW05068.1"/>
    </source>
</evidence>
<feature type="transmembrane region" description="Helical" evidence="6">
    <location>
        <begin position="176"/>
        <end position="201"/>
    </location>
</feature>
<dbReference type="PROSITE" id="PS51012">
    <property type="entry name" value="ABC_TM2"/>
    <property type="match status" value="1"/>
</dbReference>
<name>A0A3S3AI02_9NOCA</name>
<dbReference type="Pfam" id="PF01061">
    <property type="entry name" value="ABC2_membrane"/>
    <property type="match status" value="1"/>
</dbReference>
<dbReference type="RefSeq" id="WP_127950590.1">
    <property type="nucleotide sequence ID" value="NZ_RKLO01000001.1"/>
</dbReference>
<proteinExistence type="inferred from homology"/>
<reference evidence="9 10" key="1">
    <citation type="submission" date="2018-11" db="EMBL/GenBank/DDBJ databases">
        <title>Rhodococcus spongicola sp. nov. and Rhodococcus xishaensis sp. nov. from marine sponges.</title>
        <authorList>
            <person name="Li L."/>
            <person name="Lin H.W."/>
        </authorList>
    </citation>
    <scope>NUCLEOTIDE SEQUENCE [LARGE SCALE GENOMIC DNA]</scope>
    <source>
        <strain evidence="9 10">LHW51113</strain>
    </source>
</reference>
<dbReference type="InterPro" id="IPR000412">
    <property type="entry name" value="ABC_2_transport"/>
</dbReference>
<evidence type="ECO:0000256" key="6">
    <source>
        <dbReference type="RuleBase" id="RU361157"/>
    </source>
</evidence>
<keyword evidence="6" id="KW-1003">Cell membrane</keyword>
<dbReference type="EMBL" id="RKLO01000001">
    <property type="protein sequence ID" value="RVW05068.1"/>
    <property type="molecule type" value="Genomic_DNA"/>
</dbReference>
<dbReference type="GO" id="GO:0046677">
    <property type="term" value="P:response to antibiotic"/>
    <property type="evidence" value="ECO:0007669"/>
    <property type="project" value="UniProtKB-KW"/>
</dbReference>
<evidence type="ECO:0000256" key="4">
    <source>
        <dbReference type="ARBA" id="ARBA00023136"/>
    </source>
</evidence>
<keyword evidence="10" id="KW-1185">Reference proteome</keyword>
<keyword evidence="4 6" id="KW-0472">Membrane</keyword>
<feature type="region of interest" description="Disordered" evidence="7">
    <location>
        <begin position="1"/>
        <end position="31"/>
    </location>
</feature>
<evidence type="ECO:0000256" key="2">
    <source>
        <dbReference type="ARBA" id="ARBA00022692"/>
    </source>
</evidence>
<comment type="caution">
    <text evidence="9">The sequence shown here is derived from an EMBL/GenBank/DDBJ whole genome shotgun (WGS) entry which is preliminary data.</text>
</comment>
<dbReference type="AlphaFoldDB" id="A0A3S3AI02"/>
<evidence type="ECO:0000256" key="5">
    <source>
        <dbReference type="ARBA" id="ARBA00023251"/>
    </source>
</evidence>
<feature type="transmembrane region" description="Helical" evidence="6">
    <location>
        <begin position="97"/>
        <end position="122"/>
    </location>
</feature>
<feature type="transmembrane region" description="Helical" evidence="6">
    <location>
        <begin position="266"/>
        <end position="285"/>
    </location>
</feature>
<feature type="transmembrane region" description="Helical" evidence="6">
    <location>
        <begin position="69"/>
        <end position="91"/>
    </location>
</feature>
<evidence type="ECO:0000259" key="8">
    <source>
        <dbReference type="PROSITE" id="PS51012"/>
    </source>
</evidence>
<evidence type="ECO:0000256" key="7">
    <source>
        <dbReference type="SAM" id="MobiDB-lite"/>
    </source>
</evidence>
<feature type="transmembrane region" description="Helical" evidence="6">
    <location>
        <begin position="151"/>
        <end position="170"/>
    </location>
</feature>
<organism evidence="9 10">
    <name type="scientific">Rhodococcus xishaensis</name>
    <dbReference type="NCBI Taxonomy" id="2487364"/>
    <lineage>
        <taxon>Bacteria</taxon>
        <taxon>Bacillati</taxon>
        <taxon>Actinomycetota</taxon>
        <taxon>Actinomycetes</taxon>
        <taxon>Mycobacteriales</taxon>
        <taxon>Nocardiaceae</taxon>
        <taxon>Rhodococcus</taxon>
    </lineage>
</organism>
<feature type="compositionally biased region" description="Polar residues" evidence="7">
    <location>
        <begin position="1"/>
        <end position="11"/>
    </location>
</feature>
<comment type="similarity">
    <text evidence="6">Belongs to the ABC-2 integral membrane protein family.</text>
</comment>
<feature type="compositionally biased region" description="Low complexity" evidence="7">
    <location>
        <begin position="12"/>
        <end position="26"/>
    </location>
</feature>
<keyword evidence="6" id="KW-0813">Transport</keyword>
<keyword evidence="3 6" id="KW-1133">Transmembrane helix</keyword>
<dbReference type="OrthoDB" id="26267at2"/>
<evidence type="ECO:0000256" key="3">
    <source>
        <dbReference type="ARBA" id="ARBA00022989"/>
    </source>
</evidence>